<keyword evidence="4" id="KW-0436">Ligase</keyword>
<keyword evidence="1" id="KW-0479">Metal-binding</keyword>
<dbReference type="AlphaFoldDB" id="A0A5M3MHY3"/>
<dbReference type="RefSeq" id="XP_007771323.1">
    <property type="nucleotide sequence ID" value="XM_007773133.1"/>
</dbReference>
<name>A0A5M3MHY3_CONPW</name>
<evidence type="ECO:0000313" key="5">
    <source>
        <dbReference type="Proteomes" id="UP000053558"/>
    </source>
</evidence>
<dbReference type="PANTHER" id="PTHR43462">
    <property type="entry name" value="ALANYL-TRNA EDITING PROTEIN"/>
    <property type="match status" value="1"/>
</dbReference>
<reference evidence="5" key="1">
    <citation type="journal article" date="2012" name="Science">
        <title>The Paleozoic origin of enzymatic lignin decomposition reconstructed from 31 fungal genomes.</title>
        <authorList>
            <person name="Floudas D."/>
            <person name="Binder M."/>
            <person name="Riley R."/>
            <person name="Barry K."/>
            <person name="Blanchette R.A."/>
            <person name="Henrissat B."/>
            <person name="Martinez A.T."/>
            <person name="Otillar R."/>
            <person name="Spatafora J.W."/>
            <person name="Yadav J.S."/>
            <person name="Aerts A."/>
            <person name="Benoit I."/>
            <person name="Boyd A."/>
            <person name="Carlson A."/>
            <person name="Copeland A."/>
            <person name="Coutinho P.M."/>
            <person name="de Vries R.P."/>
            <person name="Ferreira P."/>
            <person name="Findley K."/>
            <person name="Foster B."/>
            <person name="Gaskell J."/>
            <person name="Glotzer D."/>
            <person name="Gorecki P."/>
            <person name="Heitman J."/>
            <person name="Hesse C."/>
            <person name="Hori C."/>
            <person name="Igarashi K."/>
            <person name="Jurgens J.A."/>
            <person name="Kallen N."/>
            <person name="Kersten P."/>
            <person name="Kohler A."/>
            <person name="Kuees U."/>
            <person name="Kumar T.K.A."/>
            <person name="Kuo A."/>
            <person name="LaButti K."/>
            <person name="Larrondo L.F."/>
            <person name="Lindquist E."/>
            <person name="Ling A."/>
            <person name="Lombard V."/>
            <person name="Lucas S."/>
            <person name="Lundell T."/>
            <person name="Martin R."/>
            <person name="McLaughlin D.J."/>
            <person name="Morgenstern I."/>
            <person name="Morin E."/>
            <person name="Murat C."/>
            <person name="Nagy L.G."/>
            <person name="Nolan M."/>
            <person name="Ohm R.A."/>
            <person name="Patyshakuliyeva A."/>
            <person name="Rokas A."/>
            <person name="Ruiz-Duenas F.J."/>
            <person name="Sabat G."/>
            <person name="Salamov A."/>
            <person name="Samejima M."/>
            <person name="Schmutz J."/>
            <person name="Slot J.C."/>
            <person name="St John F."/>
            <person name="Stenlid J."/>
            <person name="Sun H."/>
            <person name="Sun S."/>
            <person name="Syed K."/>
            <person name="Tsang A."/>
            <person name="Wiebenga A."/>
            <person name="Young D."/>
            <person name="Pisabarro A."/>
            <person name="Eastwood D.C."/>
            <person name="Martin F."/>
            <person name="Cullen D."/>
            <person name="Grigoriev I.V."/>
            <person name="Hibbett D.S."/>
        </authorList>
    </citation>
    <scope>NUCLEOTIDE SEQUENCE [LARGE SCALE GENOMIC DNA]</scope>
    <source>
        <strain evidence="5">RWD-64-598 SS2</strain>
    </source>
</reference>
<evidence type="ECO:0000313" key="4">
    <source>
        <dbReference type="EMBL" id="EIW78255.1"/>
    </source>
</evidence>
<keyword evidence="2" id="KW-0862">Zinc</keyword>
<dbReference type="KEGG" id="cput:CONPUDRAFT_138615"/>
<proteinExistence type="predicted"/>
<dbReference type="OMA" id="CMHTSQH"/>
<dbReference type="SUPFAM" id="SSF50447">
    <property type="entry name" value="Translation proteins"/>
    <property type="match status" value="1"/>
</dbReference>
<keyword evidence="3" id="KW-0175">Coiled coil</keyword>
<dbReference type="Proteomes" id="UP000053558">
    <property type="component" value="Unassembled WGS sequence"/>
</dbReference>
<dbReference type="GO" id="GO:0000166">
    <property type="term" value="F:nucleotide binding"/>
    <property type="evidence" value="ECO:0007669"/>
    <property type="project" value="InterPro"/>
</dbReference>
<dbReference type="Gene3D" id="2.40.30.130">
    <property type="match status" value="1"/>
</dbReference>
<keyword evidence="4" id="KW-0030">Aminoacyl-tRNA synthetase</keyword>
<evidence type="ECO:0000256" key="3">
    <source>
        <dbReference type="SAM" id="Coils"/>
    </source>
</evidence>
<protein>
    <submittedName>
        <fullName evidence="4">Alanyl-tRNA synthetase domain-containing protein</fullName>
    </submittedName>
</protein>
<dbReference type="SUPFAM" id="SSF55186">
    <property type="entry name" value="ThrRS/AlaRS common domain"/>
    <property type="match status" value="1"/>
</dbReference>
<dbReference type="OrthoDB" id="288942at2759"/>
<dbReference type="GO" id="GO:0004812">
    <property type="term" value="F:aminoacyl-tRNA ligase activity"/>
    <property type="evidence" value="ECO:0007669"/>
    <property type="project" value="UniProtKB-KW"/>
</dbReference>
<dbReference type="Gene3D" id="3.30.980.10">
    <property type="entry name" value="Threonyl-trna Synthetase, Chain A, domain 2"/>
    <property type="match status" value="1"/>
</dbReference>
<dbReference type="InterPro" id="IPR009000">
    <property type="entry name" value="Transl_B-barrel_sf"/>
</dbReference>
<dbReference type="PANTHER" id="PTHR43462:SF1">
    <property type="entry name" value="ALANYL-TRNA EDITING PROTEIN AARSD1"/>
    <property type="match status" value="1"/>
</dbReference>
<keyword evidence="5" id="KW-1185">Reference proteome</keyword>
<evidence type="ECO:0000256" key="2">
    <source>
        <dbReference type="ARBA" id="ARBA00022833"/>
    </source>
</evidence>
<feature type="coiled-coil region" evidence="3">
    <location>
        <begin position="349"/>
        <end position="376"/>
    </location>
</feature>
<dbReference type="GeneID" id="19201227"/>
<dbReference type="GO" id="GO:0046872">
    <property type="term" value="F:metal ion binding"/>
    <property type="evidence" value="ECO:0007669"/>
    <property type="project" value="UniProtKB-KW"/>
</dbReference>
<sequence length="507" mass="53879">MAASALLLAPVTPPTYHRIVSPTLTLPTGTAQAIPVGLLACQRDPLLRQLSTNIVSCTVSQSAPPPSGKNKKGSSNAAAKVPTLEVILHDTVLFPEGGGQPSDVGHITTADDKTWSVLQVKRSGGHAVHYVAVKDTAKDIDSFLPGSHVKVELGDDGYERRYDHMTMHTSQHLLSAVLETKLNLPTLSWSLTTYPQPCYVELPRPVTVEEIFAVQNEANKLVFEGRSVHVEVEELDRAQLPGVQTTETGRAVGKALPEDYTGGVKRVVVIHGVDRNPCCGTHLPSLHNLQLFLLPQTESVARAASSTSTARLYFFAGPRLLAHLGASHAQITSIANTLSCGAPQAPARVVQVTDERRRAEKRAEDVEIELARLLAKQIAHELAASSEEGKEVVTKHVHRTDDASNALGFLNSIAFSLVDAAVSAGKRFVVVLSSSPSAISSTSVNTLLIAGSEGTDAHVKAVGEALKARVGVKGGGKGTRWSGKMVGVWNERKEGAAVEEVLRGVGA</sequence>
<dbReference type="InterPro" id="IPR018163">
    <property type="entry name" value="Thr/Ala-tRNA-synth_IIc_edit"/>
</dbReference>
<dbReference type="EMBL" id="JH711582">
    <property type="protein sequence ID" value="EIW78255.1"/>
    <property type="molecule type" value="Genomic_DNA"/>
</dbReference>
<dbReference type="InterPro" id="IPR051335">
    <property type="entry name" value="Alanyl-tRNA_Editing_Enzymes"/>
</dbReference>
<dbReference type="GO" id="GO:0002196">
    <property type="term" value="F:Ser-tRNA(Ala) deacylase activity"/>
    <property type="evidence" value="ECO:0007669"/>
    <property type="project" value="TreeGrafter"/>
</dbReference>
<gene>
    <name evidence="4" type="ORF">CONPUDRAFT_138615</name>
</gene>
<evidence type="ECO:0000256" key="1">
    <source>
        <dbReference type="ARBA" id="ARBA00022723"/>
    </source>
</evidence>
<accession>A0A5M3MHY3</accession>
<comment type="caution">
    <text evidence="4">The sequence shown here is derived from an EMBL/GenBank/DDBJ whole genome shotgun (WGS) entry which is preliminary data.</text>
</comment>
<organism evidence="4 5">
    <name type="scientific">Coniophora puteana (strain RWD-64-598)</name>
    <name type="common">Brown rot fungus</name>
    <dbReference type="NCBI Taxonomy" id="741705"/>
    <lineage>
        <taxon>Eukaryota</taxon>
        <taxon>Fungi</taxon>
        <taxon>Dikarya</taxon>
        <taxon>Basidiomycota</taxon>
        <taxon>Agaricomycotina</taxon>
        <taxon>Agaricomycetes</taxon>
        <taxon>Agaricomycetidae</taxon>
        <taxon>Boletales</taxon>
        <taxon>Coniophorineae</taxon>
        <taxon>Coniophoraceae</taxon>
        <taxon>Coniophora</taxon>
    </lineage>
</organism>